<keyword evidence="3" id="KW-1185">Reference proteome</keyword>
<accession>A0A4V1Q229</accession>
<evidence type="ECO:0000256" key="1">
    <source>
        <dbReference type="SAM" id="MobiDB-lite"/>
    </source>
</evidence>
<dbReference type="EMBL" id="SDEE01000863">
    <property type="protein sequence ID" value="RXW13648.1"/>
    <property type="molecule type" value="Genomic_DNA"/>
</dbReference>
<comment type="caution">
    <text evidence="2">The sequence shown here is derived from an EMBL/GenBank/DDBJ whole genome shotgun (WGS) entry which is preliminary data.</text>
</comment>
<organism evidence="2 3">
    <name type="scientific">Candolleomyces aberdarensis</name>
    <dbReference type="NCBI Taxonomy" id="2316362"/>
    <lineage>
        <taxon>Eukaryota</taxon>
        <taxon>Fungi</taxon>
        <taxon>Dikarya</taxon>
        <taxon>Basidiomycota</taxon>
        <taxon>Agaricomycotina</taxon>
        <taxon>Agaricomycetes</taxon>
        <taxon>Agaricomycetidae</taxon>
        <taxon>Agaricales</taxon>
        <taxon>Agaricineae</taxon>
        <taxon>Psathyrellaceae</taxon>
        <taxon>Candolleomyces</taxon>
    </lineage>
</organism>
<dbReference type="OrthoDB" id="10390456at2759"/>
<dbReference type="Proteomes" id="UP000290288">
    <property type="component" value="Unassembled WGS sequence"/>
</dbReference>
<proteinExistence type="predicted"/>
<evidence type="ECO:0000313" key="2">
    <source>
        <dbReference type="EMBL" id="RXW13648.1"/>
    </source>
</evidence>
<reference evidence="2 3" key="1">
    <citation type="submission" date="2019-01" db="EMBL/GenBank/DDBJ databases">
        <title>Draft genome sequence of Psathyrella aberdarensis IHI B618.</title>
        <authorList>
            <person name="Buettner E."/>
            <person name="Kellner H."/>
        </authorList>
    </citation>
    <scope>NUCLEOTIDE SEQUENCE [LARGE SCALE GENOMIC DNA]</scope>
    <source>
        <strain evidence="2 3">IHI B618</strain>
    </source>
</reference>
<protein>
    <submittedName>
        <fullName evidence="2">Uncharacterized protein</fullName>
    </submittedName>
</protein>
<gene>
    <name evidence="2" type="ORF">EST38_g12207</name>
</gene>
<sequence>MNGGKSKKQLNALLRKNASAALFPILRDLGIQAALTHKAALALHLNTRKAAKEIKVIVKHEGELTIEGLCNAVTSRASDGHWFKRNKKKHSHLNYISTDPQTEGKICRIIFVQSGGSSPAILDDFNEIVYISEVPVLPVHAILLEQLVARSRVAVGGPFGKAIANFVHQCLLASGGTPLPQLSPMWQSPEILAVIAQHVQKLPGDKKRWIARGIDPSTFTLAPSQQTTGERANDADDGEDSGSDSDASEGPPAVVRASNVAIQGPYYGHSAVTDIAAREVVSMLEGLGFECAILGSAASQLFSHGETRVPEQLDVLVLPPASFTEHQGWVKQQIFYRDPIQFEWNSKQGRLSFKFQPNIVLPSRFQGNPCILRHRMDRQLTGRSVPHFIAFEAVDMG</sequence>
<feature type="region of interest" description="Disordered" evidence="1">
    <location>
        <begin position="219"/>
        <end position="253"/>
    </location>
</feature>
<evidence type="ECO:0000313" key="3">
    <source>
        <dbReference type="Proteomes" id="UP000290288"/>
    </source>
</evidence>
<feature type="compositionally biased region" description="Acidic residues" evidence="1">
    <location>
        <begin position="235"/>
        <end position="247"/>
    </location>
</feature>
<dbReference type="AlphaFoldDB" id="A0A4V1Q229"/>
<feature type="compositionally biased region" description="Polar residues" evidence="1">
    <location>
        <begin position="219"/>
        <end position="230"/>
    </location>
</feature>
<name>A0A4V1Q229_9AGAR</name>